<evidence type="ECO:0000313" key="3">
    <source>
        <dbReference type="Proteomes" id="UP000827549"/>
    </source>
</evidence>
<feature type="region of interest" description="Disordered" evidence="1">
    <location>
        <begin position="771"/>
        <end position="798"/>
    </location>
</feature>
<dbReference type="AlphaFoldDB" id="A0AAF1BLN0"/>
<accession>A0AAF1BLN0</accession>
<organism evidence="2 3">
    <name type="scientific">Vanrija pseudolonga</name>
    <dbReference type="NCBI Taxonomy" id="143232"/>
    <lineage>
        <taxon>Eukaryota</taxon>
        <taxon>Fungi</taxon>
        <taxon>Dikarya</taxon>
        <taxon>Basidiomycota</taxon>
        <taxon>Agaricomycotina</taxon>
        <taxon>Tremellomycetes</taxon>
        <taxon>Trichosporonales</taxon>
        <taxon>Trichosporonaceae</taxon>
        <taxon>Vanrija</taxon>
    </lineage>
</organism>
<sequence>MSLRAVLAEVEAHTPFLPTAGYTQEPDCGPPAAELEAQELYPTYVPDIETDEKTAGPTRSGFRSRFLRWGDHRGKEGEPEPRPRPPLSRRPSHLSITCRFGSDTAISDKEEHFIAKYKRKYMAKRRSTDFDMPFVKTVADISSGFLPTPRYFPVFNHERHMILPKPRTVDERNAMAANLYIFETNVFAVTLLPQHGLHEDYRQDGGDKIELLARELRAAFVRKGLLTHVESSCAWEATILVKWHTAADIERVTECLNRFPLPSLRVRFRSSEVETLEHQGLMALFNTLDLLSTLRLQVACTYDDPVTDDVWEELLDYLTDSRSRTVRHLVLPPFHKLYEELPELRSYVMKALWEGNVTLESLCFHGQAWCGDVEVTSDWWPRQRCSGCLGDQGEEDSRKAWAGIVDVGIRNRMIRMTGVEKHVLHARWLGQVLLRKVRLRTPPPWAPASIGRRIRALNWRSEGSSVGGPSARPARRATFLDLPYEVRSRIVEMAADPHGHVATPVLWRAIDAAVASPRIPPRVRLHQWQPSGGWSVPRQVFWPECELRFVLDNHAMGDWLDSQGLRWYGTVEEGIEWFKTLRRPTRWQRLVARVLNTFSLSQLRIIFDGCGQHQVAALTALLGTLDLPATHKLQIRLSASPWPRAGSFPEVYPALRDFLAGPRSRKLRSLILPPINRWWAHEEWGPLFLDLQETNTSLEHVCFENKWECGTQDFASGTRTFCLYCHVTRMPWRDQQRWPHLSSVLTKNFGLRGMLERVAVRTNVLGQVLLRSEPPTSSPPAPGEAGSAPPTPSRASFANLPPEIRRTIVALAGGAVGVLDTHAINRVLDHAAERRPIPGLENAGLPPWEAEVQLAEVLGEWLSAGGFTWAGTPEGALEWMMQQEAEGEPAAFHQASRT</sequence>
<dbReference type="RefSeq" id="XP_062632137.1">
    <property type="nucleotide sequence ID" value="XM_062776153.1"/>
</dbReference>
<feature type="compositionally biased region" description="Basic and acidic residues" evidence="1">
    <location>
        <begin position="68"/>
        <end position="83"/>
    </location>
</feature>
<proteinExistence type="predicted"/>
<evidence type="ECO:0000256" key="1">
    <source>
        <dbReference type="SAM" id="MobiDB-lite"/>
    </source>
</evidence>
<feature type="region of interest" description="Disordered" evidence="1">
    <location>
        <begin position="49"/>
        <end position="94"/>
    </location>
</feature>
<dbReference type="GeneID" id="87812761"/>
<reference evidence="2" key="1">
    <citation type="submission" date="2023-10" db="EMBL/GenBank/DDBJ databases">
        <authorList>
            <person name="Noh H."/>
        </authorList>
    </citation>
    <scope>NUCLEOTIDE SEQUENCE</scope>
    <source>
        <strain evidence="2">DUCC4014</strain>
    </source>
</reference>
<name>A0AAF1BLN0_9TREE</name>
<protein>
    <submittedName>
        <fullName evidence="2">Uncharacterized protein</fullName>
    </submittedName>
</protein>
<dbReference type="Proteomes" id="UP000827549">
    <property type="component" value="Chromosome 7"/>
</dbReference>
<gene>
    <name evidence="2" type="ORF">LOC62_07G009600</name>
</gene>
<keyword evidence="3" id="KW-1185">Reference proteome</keyword>
<dbReference type="EMBL" id="CP086720">
    <property type="protein sequence ID" value="WOO86111.1"/>
    <property type="molecule type" value="Genomic_DNA"/>
</dbReference>
<evidence type="ECO:0000313" key="2">
    <source>
        <dbReference type="EMBL" id="WOO86111.1"/>
    </source>
</evidence>